<protein>
    <recommendedName>
        <fullName evidence="3">N-acetyltransferase domain-containing protein</fullName>
    </recommendedName>
</protein>
<dbReference type="GO" id="GO:0016747">
    <property type="term" value="F:acyltransferase activity, transferring groups other than amino-acyl groups"/>
    <property type="evidence" value="ECO:0007669"/>
    <property type="project" value="InterPro"/>
</dbReference>
<dbReference type="InterPro" id="IPR050832">
    <property type="entry name" value="Bact_Acetyltransf"/>
</dbReference>
<sequence>MPPLPLIYTIRPAEIGDAERVTALLQLSYPVLLERDYPSELLRRALPRISVARPELLRSGSYYVAETPQGQIVAAGGWSWSSPLCASTPAGMGHIRHVVTSPDFVRRGVARAILDRAMDHAAEEGVRRLECLSTRTAVPFYEALGFKTLAEIELSLGLDVRFPAVHMTTLL</sequence>
<evidence type="ECO:0000256" key="2">
    <source>
        <dbReference type="ARBA" id="ARBA00023315"/>
    </source>
</evidence>
<proteinExistence type="predicted"/>
<dbReference type="CDD" id="cd04301">
    <property type="entry name" value="NAT_SF"/>
    <property type="match status" value="1"/>
</dbReference>
<dbReference type="Gene3D" id="3.40.630.30">
    <property type="match status" value="1"/>
</dbReference>
<keyword evidence="1" id="KW-0808">Transferase</keyword>
<keyword evidence="5" id="KW-1185">Reference proteome</keyword>
<reference evidence="4" key="1">
    <citation type="submission" date="2016-09" db="EMBL/GenBank/DDBJ databases">
        <authorList>
            <person name="Capua I."/>
            <person name="De Benedictis P."/>
            <person name="Joannis T."/>
            <person name="Lombin L.H."/>
            <person name="Cattoli G."/>
        </authorList>
    </citation>
    <scope>NUCLEOTIDE SEQUENCE [LARGE SCALE GENOMIC DNA]</scope>
    <source>
        <strain evidence="4">KarMa</strain>
    </source>
</reference>
<dbReference type="PANTHER" id="PTHR43877">
    <property type="entry name" value="AMINOALKYLPHOSPHONATE N-ACETYLTRANSFERASE-RELATED-RELATED"/>
    <property type="match status" value="1"/>
</dbReference>
<evidence type="ECO:0000313" key="4">
    <source>
        <dbReference type="EMBL" id="SCM68665.1"/>
    </source>
</evidence>
<organism evidence="4 5">
    <name type="scientific">Donghicola eburneus</name>
    <dbReference type="NCBI Taxonomy" id="393278"/>
    <lineage>
        <taxon>Bacteria</taxon>
        <taxon>Pseudomonadati</taxon>
        <taxon>Pseudomonadota</taxon>
        <taxon>Alphaproteobacteria</taxon>
        <taxon>Rhodobacterales</taxon>
        <taxon>Roseobacteraceae</taxon>
        <taxon>Donghicola</taxon>
    </lineage>
</organism>
<dbReference type="Pfam" id="PF13673">
    <property type="entry name" value="Acetyltransf_10"/>
    <property type="match status" value="1"/>
</dbReference>
<dbReference type="EMBL" id="FMJB01000057">
    <property type="protein sequence ID" value="SCM68665.1"/>
    <property type="molecule type" value="Genomic_DNA"/>
</dbReference>
<accession>A0A1M4N3Z3</accession>
<dbReference type="RefSeq" id="WP_072707442.1">
    <property type="nucleotide sequence ID" value="NZ_FMJB01000057.1"/>
</dbReference>
<evidence type="ECO:0000256" key="1">
    <source>
        <dbReference type="ARBA" id="ARBA00022679"/>
    </source>
</evidence>
<dbReference type="SUPFAM" id="SSF55729">
    <property type="entry name" value="Acyl-CoA N-acyltransferases (Nat)"/>
    <property type="match status" value="1"/>
</dbReference>
<evidence type="ECO:0000259" key="3">
    <source>
        <dbReference type="PROSITE" id="PS51186"/>
    </source>
</evidence>
<name>A0A1M4N3Z3_9RHOB</name>
<evidence type="ECO:0000313" key="5">
    <source>
        <dbReference type="Proteomes" id="UP000184085"/>
    </source>
</evidence>
<dbReference type="Proteomes" id="UP000184085">
    <property type="component" value="Unassembled WGS sequence"/>
</dbReference>
<keyword evidence="2" id="KW-0012">Acyltransferase</keyword>
<dbReference type="InterPro" id="IPR016181">
    <property type="entry name" value="Acyl_CoA_acyltransferase"/>
</dbReference>
<dbReference type="AlphaFoldDB" id="A0A1M4N3Z3"/>
<dbReference type="InterPro" id="IPR000182">
    <property type="entry name" value="GNAT_dom"/>
</dbReference>
<dbReference type="PANTHER" id="PTHR43877:SF1">
    <property type="entry name" value="ACETYLTRANSFERASE"/>
    <property type="match status" value="1"/>
</dbReference>
<gene>
    <name evidence="4" type="ORF">KARMA_2890</name>
</gene>
<feature type="domain" description="N-acetyltransferase" evidence="3">
    <location>
        <begin position="8"/>
        <end position="171"/>
    </location>
</feature>
<dbReference type="PROSITE" id="PS51186">
    <property type="entry name" value="GNAT"/>
    <property type="match status" value="1"/>
</dbReference>